<feature type="signal peptide" evidence="2">
    <location>
        <begin position="1"/>
        <end position="22"/>
    </location>
</feature>
<sequence precursor="true">MSLSLRLLAFSACFAFAGLAFAATPATTPATAPAAKPHTAQQQRMIDCNKQATGKKGAERKAFMSSCLKGQSTAAAAAPAAAAPSATPAAHETQQERMKSCNADAKTKALKGAERKAFMSSCLKGAAGTP</sequence>
<name>I4WNR6_9GAMM</name>
<accession>M4NC27</accession>
<dbReference type="Proteomes" id="UP000011859">
    <property type="component" value="Chromosome"/>
</dbReference>
<dbReference type="Pfam" id="PF07769">
    <property type="entry name" value="PsiF_repeat"/>
    <property type="match status" value="2"/>
</dbReference>
<evidence type="ECO:0000313" key="3">
    <source>
        <dbReference type="EMBL" id="AGG88215.1"/>
    </source>
</evidence>
<dbReference type="HOGENOM" id="CLU_129289_0_1_6"/>
<proteinExistence type="predicted"/>
<protein>
    <submittedName>
        <fullName evidence="3">PsiF repeat protein</fullName>
    </submittedName>
</protein>
<organism evidence="3 4">
    <name type="scientific">Rhodanobacter denitrificans</name>
    <dbReference type="NCBI Taxonomy" id="666685"/>
    <lineage>
        <taxon>Bacteria</taxon>
        <taxon>Pseudomonadati</taxon>
        <taxon>Pseudomonadota</taxon>
        <taxon>Gammaproteobacteria</taxon>
        <taxon>Lysobacterales</taxon>
        <taxon>Rhodanobacteraceae</taxon>
        <taxon>Rhodanobacter</taxon>
    </lineage>
</organism>
<dbReference type="InterPro" id="IPR011690">
    <property type="entry name" value="P_starv_induced_PsiF"/>
</dbReference>
<dbReference type="OrthoDB" id="8001925at2"/>
<feature type="compositionally biased region" description="Basic and acidic residues" evidence="1">
    <location>
        <begin position="93"/>
        <end position="104"/>
    </location>
</feature>
<dbReference type="eggNOG" id="ENOG5032ZDU">
    <property type="taxonomic scope" value="Bacteria"/>
</dbReference>
<feature type="chain" id="PRO_5003697354" evidence="2">
    <location>
        <begin position="23"/>
        <end position="130"/>
    </location>
</feature>
<accession>I4WNR6</accession>
<evidence type="ECO:0000256" key="1">
    <source>
        <dbReference type="SAM" id="MobiDB-lite"/>
    </source>
</evidence>
<dbReference type="EMBL" id="CP003470">
    <property type="protein sequence ID" value="AGG88215.1"/>
    <property type="molecule type" value="Genomic_DNA"/>
</dbReference>
<dbReference type="GeneID" id="72426047"/>
<feature type="region of interest" description="Disordered" evidence="1">
    <location>
        <begin position="78"/>
        <end position="104"/>
    </location>
</feature>
<evidence type="ECO:0000256" key="2">
    <source>
        <dbReference type="SAM" id="SignalP"/>
    </source>
</evidence>
<keyword evidence="4" id="KW-1185">Reference proteome</keyword>
<keyword evidence="2" id="KW-0732">Signal</keyword>
<evidence type="ECO:0000313" key="4">
    <source>
        <dbReference type="Proteomes" id="UP000011859"/>
    </source>
</evidence>
<dbReference type="RefSeq" id="WP_007512083.1">
    <property type="nucleotide sequence ID" value="NC_020541.1"/>
</dbReference>
<reference evidence="3 4" key="1">
    <citation type="submission" date="2012-04" db="EMBL/GenBank/DDBJ databases">
        <title>Complete genome of Rhodanobacter sp. 2APBS1.</title>
        <authorList>
            <consortium name="US DOE Joint Genome Institute"/>
            <person name="Huntemann M."/>
            <person name="Wei C.-L."/>
            <person name="Han J."/>
            <person name="Detter J.C."/>
            <person name="Han C."/>
            <person name="Tapia R."/>
            <person name="Munk A.C.C."/>
            <person name="Chen A."/>
            <person name="Krypides N."/>
            <person name="Mavromatis K."/>
            <person name="Markowitz V."/>
            <person name="Szeto E."/>
            <person name="Ivanova N."/>
            <person name="Mikhailova N."/>
            <person name="Ovchinnikova G."/>
            <person name="Pagani I."/>
            <person name="Pati A."/>
            <person name="Goodwin L."/>
            <person name="Peters L."/>
            <person name="Pitluck S."/>
            <person name="Woyke T."/>
            <person name="Prakash O."/>
            <person name="Elkins J."/>
            <person name="Brown S."/>
            <person name="Palumbo A."/>
            <person name="Hemme C."/>
            <person name="Zhou J."/>
            <person name="Watson D."/>
            <person name="Jardine P."/>
            <person name="Kostka J."/>
            <person name="Green S."/>
        </authorList>
    </citation>
    <scope>NUCLEOTIDE SEQUENCE [LARGE SCALE GENOMIC DNA]</scope>
    <source>
        <strain evidence="3 4">2APBS1</strain>
    </source>
</reference>
<dbReference type="KEGG" id="rhd:R2APBS1_1060"/>
<dbReference type="PATRIC" id="fig|666685.9.peg.2501"/>
<feature type="compositionally biased region" description="Low complexity" evidence="1">
    <location>
        <begin position="78"/>
        <end position="90"/>
    </location>
</feature>
<gene>
    <name evidence="3" type="ORF">R2APBS1_1060</name>
</gene>
<dbReference type="STRING" id="666685.R2APBS1_1060"/>
<dbReference type="AlphaFoldDB" id="I4WNR6"/>